<dbReference type="RefSeq" id="WP_205183802.1">
    <property type="nucleotide sequence ID" value="NZ_JAFBFC010000001.1"/>
</dbReference>
<keyword evidence="10" id="KW-0966">Cell projection</keyword>
<keyword evidence="11" id="KW-1185">Reference proteome</keyword>
<dbReference type="PANTHER" id="PTHR34982:SF1">
    <property type="entry name" value="FLAGELLAR ASSEMBLY PROTEIN FLIH"/>
    <property type="match status" value="1"/>
</dbReference>
<name>A0ABS2QQY2_9BACI</name>
<proteinExistence type="inferred from homology"/>
<dbReference type="PANTHER" id="PTHR34982">
    <property type="entry name" value="YOP PROTEINS TRANSLOCATION PROTEIN L"/>
    <property type="match status" value="1"/>
</dbReference>
<reference evidence="10 11" key="1">
    <citation type="submission" date="2021-01" db="EMBL/GenBank/DDBJ databases">
        <title>Genomic Encyclopedia of Type Strains, Phase IV (KMG-IV): sequencing the most valuable type-strain genomes for metagenomic binning, comparative biology and taxonomic classification.</title>
        <authorList>
            <person name="Goeker M."/>
        </authorList>
    </citation>
    <scope>NUCLEOTIDE SEQUENCE [LARGE SCALE GENOMIC DNA]</scope>
    <source>
        <strain evidence="10 11">DSM 104297</strain>
    </source>
</reference>
<keyword evidence="3" id="KW-0813">Transport</keyword>
<keyword evidence="10" id="KW-0969">Cilium</keyword>
<evidence type="ECO:0000256" key="1">
    <source>
        <dbReference type="ARBA" id="ARBA00003041"/>
    </source>
</evidence>
<evidence type="ECO:0000256" key="6">
    <source>
        <dbReference type="ARBA" id="ARBA00023225"/>
    </source>
</evidence>
<comment type="caution">
    <text evidence="10">The sequence shown here is derived from an EMBL/GenBank/DDBJ whole genome shotgun (WGS) entry which is preliminary data.</text>
</comment>
<feature type="domain" description="Flagellar assembly protein FliH/Type III secretion system HrpE" evidence="9">
    <location>
        <begin position="116"/>
        <end position="241"/>
    </location>
</feature>
<keyword evidence="4" id="KW-1005">Bacterial flagellum biogenesis</keyword>
<evidence type="ECO:0000313" key="11">
    <source>
        <dbReference type="Proteomes" id="UP000809829"/>
    </source>
</evidence>
<dbReference type="InterPro" id="IPR018035">
    <property type="entry name" value="Flagellar_FliH/T3SS_HrpE"/>
</dbReference>
<dbReference type="InterPro" id="IPR022524">
    <property type="entry name" value="FliH_Bacilli"/>
</dbReference>
<evidence type="ECO:0000256" key="2">
    <source>
        <dbReference type="ARBA" id="ARBA00006602"/>
    </source>
</evidence>
<evidence type="ECO:0000256" key="3">
    <source>
        <dbReference type="ARBA" id="ARBA00022448"/>
    </source>
</evidence>
<evidence type="ECO:0000313" key="10">
    <source>
        <dbReference type="EMBL" id="MBM7701865.1"/>
    </source>
</evidence>
<sequence>MSNVIKSLYTERETQSEKQIQIKPFYLENTSELNKDVTFQEETAEQIIQDAKVKAKALQEQAEGLVIEARRQIEIERQQWNEERFILEQEAKKQGYEDGMEQGKQEGYSHYDTMLREANEIVNQSKDAYYQYLQQSEEVIFQLGFTLAEKIIGQQLESDQSTFLSIIKKAIKEVRDEKEIQIFVSPSHYKMVHEQKEQLLSLLNGEATLFIYVDEELHTHSCMIESAFGRIDVSIDSQLSELKEKLAELLMGEMNSEGGTIN</sequence>
<protein>
    <recommendedName>
        <fullName evidence="7">Flagellar assembly protein FliH</fullName>
    </recommendedName>
</protein>
<dbReference type="InterPro" id="IPR051472">
    <property type="entry name" value="T3SS_Stator/FliH"/>
</dbReference>
<comment type="function">
    <text evidence="1">Needed for flagellar regrowth and assembly.</text>
</comment>
<organism evidence="10 11">
    <name type="scientific">Priestia iocasae</name>
    <dbReference type="NCBI Taxonomy" id="2291674"/>
    <lineage>
        <taxon>Bacteria</taxon>
        <taxon>Bacillati</taxon>
        <taxon>Bacillota</taxon>
        <taxon>Bacilli</taxon>
        <taxon>Bacillales</taxon>
        <taxon>Bacillaceae</taxon>
        <taxon>Priestia</taxon>
    </lineage>
</organism>
<dbReference type="Pfam" id="PF02108">
    <property type="entry name" value="FliH"/>
    <property type="match status" value="1"/>
</dbReference>
<evidence type="ECO:0000256" key="5">
    <source>
        <dbReference type="ARBA" id="ARBA00022927"/>
    </source>
</evidence>
<evidence type="ECO:0000256" key="4">
    <source>
        <dbReference type="ARBA" id="ARBA00022795"/>
    </source>
</evidence>
<evidence type="ECO:0000256" key="7">
    <source>
        <dbReference type="NCBIfam" id="TIGR03825"/>
    </source>
</evidence>
<evidence type="ECO:0000259" key="9">
    <source>
        <dbReference type="Pfam" id="PF02108"/>
    </source>
</evidence>
<dbReference type="Proteomes" id="UP000809829">
    <property type="component" value="Unassembled WGS sequence"/>
</dbReference>
<gene>
    <name evidence="10" type="ORF">JOC83_000691</name>
</gene>
<keyword evidence="5" id="KW-0653">Protein transport</keyword>
<comment type="similarity">
    <text evidence="2">Belongs to the FliH family.</text>
</comment>
<accession>A0ABS2QQY2</accession>
<dbReference type="EMBL" id="JAFBFC010000001">
    <property type="protein sequence ID" value="MBM7701865.1"/>
    <property type="molecule type" value="Genomic_DNA"/>
</dbReference>
<keyword evidence="10" id="KW-0282">Flagellum</keyword>
<feature type="coiled-coil region" evidence="8">
    <location>
        <begin position="41"/>
        <end position="90"/>
    </location>
</feature>
<keyword evidence="8" id="KW-0175">Coiled coil</keyword>
<evidence type="ECO:0000256" key="8">
    <source>
        <dbReference type="SAM" id="Coils"/>
    </source>
</evidence>
<keyword evidence="6" id="KW-1006">Bacterial flagellum protein export</keyword>
<dbReference type="NCBIfam" id="TIGR03825">
    <property type="entry name" value="FliH_bacil"/>
    <property type="match status" value="1"/>
</dbReference>